<dbReference type="EMBL" id="SOZJ01000007">
    <property type="protein sequence ID" value="TGJ63987.1"/>
    <property type="molecule type" value="Genomic_DNA"/>
</dbReference>
<organism evidence="2 3">
    <name type="scientific">Orbilia oligospora</name>
    <name type="common">Nematode-trapping fungus</name>
    <name type="synonym">Arthrobotrys oligospora</name>
    <dbReference type="NCBI Taxonomy" id="2813651"/>
    <lineage>
        <taxon>Eukaryota</taxon>
        <taxon>Fungi</taxon>
        <taxon>Dikarya</taxon>
        <taxon>Ascomycota</taxon>
        <taxon>Pezizomycotina</taxon>
        <taxon>Orbiliomycetes</taxon>
        <taxon>Orbiliales</taxon>
        <taxon>Orbiliaceae</taxon>
        <taxon>Orbilia</taxon>
    </lineage>
</organism>
<gene>
    <name evidence="2" type="ORF">EYR41_010070</name>
</gene>
<sequence length="89" mass="10241">MRWPLLRLKISRYQRVDSPRQSGNFGKRTKTKIGFKENGQQSSGPKATMPSRDQCEKLVSKLGRLRYKGHDVTGLKRSEGYTVQNTTNR</sequence>
<comment type="caution">
    <text evidence="2">The sequence shown here is derived from an EMBL/GenBank/DDBJ whole genome shotgun (WGS) entry which is preliminary data.</text>
</comment>
<protein>
    <submittedName>
        <fullName evidence="2">Uncharacterized protein</fullName>
    </submittedName>
</protein>
<feature type="region of interest" description="Disordered" evidence="1">
    <location>
        <begin position="17"/>
        <end position="53"/>
    </location>
</feature>
<proteinExistence type="predicted"/>
<evidence type="ECO:0000256" key="1">
    <source>
        <dbReference type="SAM" id="MobiDB-lite"/>
    </source>
</evidence>
<evidence type="ECO:0000313" key="2">
    <source>
        <dbReference type="EMBL" id="TGJ63987.1"/>
    </source>
</evidence>
<name>A0A8H2DS88_ORBOL</name>
<evidence type="ECO:0000313" key="3">
    <source>
        <dbReference type="Proteomes" id="UP000297595"/>
    </source>
</evidence>
<dbReference type="Proteomes" id="UP000297595">
    <property type="component" value="Unassembled WGS sequence"/>
</dbReference>
<accession>A0A8H2DS88</accession>
<reference evidence="2 3" key="1">
    <citation type="submission" date="2019-03" db="EMBL/GenBank/DDBJ databases">
        <title>Nematode-trapping fungi genome.</title>
        <authorList>
            <person name="Vidal-Diez De Ulzurrun G."/>
        </authorList>
    </citation>
    <scope>NUCLEOTIDE SEQUENCE [LARGE SCALE GENOMIC DNA]</scope>
    <source>
        <strain evidence="2 3">TWF154</strain>
    </source>
</reference>
<dbReference type="AlphaFoldDB" id="A0A8H2DS88"/>